<dbReference type="OMA" id="CQMDIEQ"/>
<dbReference type="HOGENOM" id="CLU_057180_0_1_1"/>
<sequence>MLVVGLTGGIASGKSTVSRRLQENHKLPIVDADKIARDVVEPGQTAYKQIVSYFEGKVQNLLLEDGHLNRPELGKWVFSHPQDLKVLNKITHPAVRYAIFKALGYYYIRGYRMCVLDVPLLFEAHMDTICGVTISVVCDRSTQLERLQVRNVGMTLEEAENRIKSQMSTEERIIRSDYVLENNGTLLHLYDQINDVVKTIQPTFMRTSLEYFPPFGAVSATAVILSRMISSKFQQKKREQ</sequence>
<organism evidence="4 5">
    <name type="scientific">Naumovozyma castellii</name>
    <name type="common">Yeast</name>
    <name type="synonym">Saccharomyces castellii</name>
    <dbReference type="NCBI Taxonomy" id="27288"/>
    <lineage>
        <taxon>Eukaryota</taxon>
        <taxon>Fungi</taxon>
        <taxon>Dikarya</taxon>
        <taxon>Ascomycota</taxon>
        <taxon>Saccharomycotina</taxon>
        <taxon>Saccharomycetes</taxon>
        <taxon>Saccharomycetales</taxon>
        <taxon>Saccharomycetaceae</taxon>
        <taxon>Naumovozyma</taxon>
    </lineage>
</organism>
<gene>
    <name evidence="4" type="primary">NCAS0B03010</name>
    <name evidence="4" type="ordered locus">NCAS_0B03010</name>
</gene>
<dbReference type="Gene3D" id="3.40.50.300">
    <property type="entry name" value="P-loop containing nucleotide triphosphate hydrolases"/>
    <property type="match status" value="1"/>
</dbReference>
<keyword evidence="3" id="KW-0067">ATP-binding</keyword>
<dbReference type="GO" id="GO:0005524">
    <property type="term" value="F:ATP binding"/>
    <property type="evidence" value="ECO:0007669"/>
    <property type="project" value="UniProtKB-KW"/>
</dbReference>
<dbReference type="RefSeq" id="XP_003674759.1">
    <property type="nucleotide sequence ID" value="XM_003674711.1"/>
</dbReference>
<comment type="similarity">
    <text evidence="1">Belongs to the CoaE family.</text>
</comment>
<dbReference type="InParanoid" id="G0VBQ9"/>
<dbReference type="InterPro" id="IPR001977">
    <property type="entry name" value="Depp_CoAkinase"/>
</dbReference>
<dbReference type="FunFam" id="3.40.50.300:FF:000485">
    <property type="entry name" value="Dephospho-CoA kinase CAB5"/>
    <property type="match status" value="1"/>
</dbReference>
<dbReference type="HAMAP" id="MF_00376">
    <property type="entry name" value="Dephospho_CoA_kinase"/>
    <property type="match status" value="1"/>
</dbReference>
<keyword evidence="2" id="KW-0547">Nucleotide-binding</keyword>
<dbReference type="Proteomes" id="UP000001640">
    <property type="component" value="Chromosome 2"/>
</dbReference>
<dbReference type="InterPro" id="IPR027417">
    <property type="entry name" value="P-loop_NTPase"/>
</dbReference>
<dbReference type="PROSITE" id="PS51219">
    <property type="entry name" value="DPCK"/>
    <property type="match status" value="1"/>
</dbReference>
<accession>G0VBQ9</accession>
<dbReference type="PANTHER" id="PTHR10695:SF46">
    <property type="entry name" value="BIFUNCTIONAL COENZYME A SYNTHASE-RELATED"/>
    <property type="match status" value="1"/>
</dbReference>
<name>G0VBQ9_NAUCA</name>
<dbReference type="FunCoup" id="G0VBQ9">
    <property type="interactions" value="422"/>
</dbReference>
<dbReference type="OrthoDB" id="247245at2759"/>
<evidence type="ECO:0000256" key="3">
    <source>
        <dbReference type="ARBA" id="ARBA00022840"/>
    </source>
</evidence>
<dbReference type="KEGG" id="ncs:NCAS_0B03010"/>
<dbReference type="GeneID" id="96901945"/>
<reference evidence="4 5" key="1">
    <citation type="journal article" date="2011" name="Proc. Natl. Acad. Sci. U.S.A.">
        <title>Evolutionary erosion of yeast sex chromosomes by mating-type switching accidents.</title>
        <authorList>
            <person name="Gordon J.L."/>
            <person name="Armisen D."/>
            <person name="Proux-Wera E."/>
            <person name="Oheigeartaigh S.S."/>
            <person name="Byrne K.P."/>
            <person name="Wolfe K.H."/>
        </authorList>
    </citation>
    <scope>NUCLEOTIDE SEQUENCE [LARGE SCALE GENOMIC DNA]</scope>
    <source>
        <strain evidence="5">ATCC 76901 / BCRC 22586 / CBS 4309 / NBRC 1992 / NRRL Y-12630</strain>
    </source>
</reference>
<dbReference type="GO" id="GO:0005811">
    <property type="term" value="C:lipid droplet"/>
    <property type="evidence" value="ECO:0007669"/>
    <property type="project" value="EnsemblFungi"/>
</dbReference>
<evidence type="ECO:0000313" key="4">
    <source>
        <dbReference type="EMBL" id="CCC68385.1"/>
    </source>
</evidence>
<dbReference type="eggNOG" id="KOG3220">
    <property type="taxonomic scope" value="Eukaryota"/>
</dbReference>
<evidence type="ECO:0008006" key="6">
    <source>
        <dbReference type="Google" id="ProtNLM"/>
    </source>
</evidence>
<dbReference type="AlphaFoldDB" id="G0VBQ9"/>
<dbReference type="GO" id="GO:0015937">
    <property type="term" value="P:coenzyme A biosynthetic process"/>
    <property type="evidence" value="ECO:0007669"/>
    <property type="project" value="EnsemblFungi"/>
</dbReference>
<evidence type="ECO:0000256" key="1">
    <source>
        <dbReference type="ARBA" id="ARBA00009018"/>
    </source>
</evidence>
<keyword evidence="5" id="KW-1185">Reference proteome</keyword>
<evidence type="ECO:0000313" key="5">
    <source>
        <dbReference type="Proteomes" id="UP000001640"/>
    </source>
</evidence>
<dbReference type="EMBL" id="HE576753">
    <property type="protein sequence ID" value="CCC68385.1"/>
    <property type="molecule type" value="Genomic_DNA"/>
</dbReference>
<dbReference type="Pfam" id="PF01121">
    <property type="entry name" value="CoaE"/>
    <property type="match status" value="1"/>
</dbReference>
<dbReference type="SUPFAM" id="SSF52540">
    <property type="entry name" value="P-loop containing nucleoside triphosphate hydrolases"/>
    <property type="match status" value="1"/>
</dbReference>
<dbReference type="CDD" id="cd02022">
    <property type="entry name" value="DPCK"/>
    <property type="match status" value="1"/>
</dbReference>
<dbReference type="GO" id="GO:1990143">
    <property type="term" value="C:CoA-synthesizing protein complex"/>
    <property type="evidence" value="ECO:0007669"/>
    <property type="project" value="EnsemblFungi"/>
</dbReference>
<proteinExistence type="inferred from homology"/>
<dbReference type="STRING" id="1064592.G0VBQ9"/>
<dbReference type="GO" id="GO:0004140">
    <property type="term" value="F:dephospho-CoA kinase activity"/>
    <property type="evidence" value="ECO:0007669"/>
    <property type="project" value="InterPro"/>
</dbReference>
<dbReference type="NCBIfam" id="TIGR00152">
    <property type="entry name" value="dephospho-CoA kinase"/>
    <property type="match status" value="1"/>
</dbReference>
<dbReference type="PANTHER" id="PTHR10695">
    <property type="entry name" value="DEPHOSPHO-COA KINASE-RELATED"/>
    <property type="match status" value="1"/>
</dbReference>
<evidence type="ECO:0000256" key="2">
    <source>
        <dbReference type="ARBA" id="ARBA00022741"/>
    </source>
</evidence>
<protein>
    <recommendedName>
        <fullName evidence="6">Dephospho-CoA kinase</fullName>
    </recommendedName>
</protein>
<reference key="2">
    <citation type="submission" date="2011-08" db="EMBL/GenBank/DDBJ databases">
        <title>Genome sequence of Naumovozyma castellii.</title>
        <authorList>
            <person name="Gordon J.L."/>
            <person name="Armisen D."/>
            <person name="Proux-Wera E."/>
            <person name="OhEigeartaigh S.S."/>
            <person name="Byrne K.P."/>
            <person name="Wolfe K.H."/>
        </authorList>
    </citation>
    <scope>NUCLEOTIDE SEQUENCE</scope>
    <source>
        <strain>Type strain:CBS 4309</strain>
    </source>
</reference>
<dbReference type="GO" id="GO:0031315">
    <property type="term" value="C:extrinsic component of mitochondrial outer membrane"/>
    <property type="evidence" value="ECO:0007669"/>
    <property type="project" value="EnsemblFungi"/>
</dbReference>